<dbReference type="EMBL" id="BKCJ011810676">
    <property type="protein sequence ID" value="GFD54810.1"/>
    <property type="molecule type" value="Genomic_DNA"/>
</dbReference>
<dbReference type="InterPro" id="IPR008753">
    <property type="entry name" value="Peptidase_M13_N"/>
</dbReference>
<dbReference type="Gene3D" id="1.10.1380.10">
    <property type="entry name" value="Neutral endopeptidase , domain2"/>
    <property type="match status" value="1"/>
</dbReference>
<proteinExistence type="predicted"/>
<protein>
    <recommendedName>
        <fullName evidence="1">Peptidase M13 N-terminal domain-containing protein</fullName>
    </recommendedName>
</protein>
<feature type="non-terminal residue" evidence="2">
    <location>
        <position position="1"/>
    </location>
</feature>
<accession>A0A699X8S7</accession>
<name>A0A699X8S7_TANCI</name>
<organism evidence="2">
    <name type="scientific">Tanacetum cinerariifolium</name>
    <name type="common">Dalmatian daisy</name>
    <name type="synonym">Chrysanthemum cinerariifolium</name>
    <dbReference type="NCBI Taxonomy" id="118510"/>
    <lineage>
        <taxon>Eukaryota</taxon>
        <taxon>Viridiplantae</taxon>
        <taxon>Streptophyta</taxon>
        <taxon>Embryophyta</taxon>
        <taxon>Tracheophyta</taxon>
        <taxon>Spermatophyta</taxon>
        <taxon>Magnoliopsida</taxon>
        <taxon>eudicotyledons</taxon>
        <taxon>Gunneridae</taxon>
        <taxon>Pentapetalae</taxon>
        <taxon>asterids</taxon>
        <taxon>campanulids</taxon>
        <taxon>Asterales</taxon>
        <taxon>Asteraceae</taxon>
        <taxon>Asteroideae</taxon>
        <taxon>Anthemideae</taxon>
        <taxon>Anthemidinae</taxon>
        <taxon>Tanacetum</taxon>
    </lineage>
</organism>
<feature type="domain" description="Peptidase M13 N-terminal" evidence="1">
    <location>
        <begin position="1"/>
        <end position="78"/>
    </location>
</feature>
<gene>
    <name evidence="2" type="ORF">Tci_926779</name>
</gene>
<dbReference type="GO" id="GO:0006508">
    <property type="term" value="P:proteolysis"/>
    <property type="evidence" value="ECO:0007669"/>
    <property type="project" value="InterPro"/>
</dbReference>
<evidence type="ECO:0000313" key="2">
    <source>
        <dbReference type="EMBL" id="GFD54810.1"/>
    </source>
</evidence>
<dbReference type="AlphaFoldDB" id="A0A699X8S7"/>
<evidence type="ECO:0000259" key="1">
    <source>
        <dbReference type="Pfam" id="PF05649"/>
    </source>
</evidence>
<comment type="caution">
    <text evidence="2">The sequence shown here is derived from an EMBL/GenBank/DDBJ whole genome shotgun (WGS) entry which is preliminary data.</text>
</comment>
<dbReference type="Pfam" id="PF05649">
    <property type="entry name" value="Peptidase_M13_N"/>
    <property type="match status" value="1"/>
</dbReference>
<dbReference type="SUPFAM" id="SSF55486">
    <property type="entry name" value="Metalloproteases ('zincins'), catalytic domain"/>
    <property type="match status" value="1"/>
</dbReference>
<dbReference type="InterPro" id="IPR042089">
    <property type="entry name" value="Peptidase_M13_dom_2"/>
</dbReference>
<reference evidence="2" key="1">
    <citation type="journal article" date="2019" name="Sci. Rep.">
        <title>Draft genome of Tanacetum cinerariifolium, the natural source of mosquito coil.</title>
        <authorList>
            <person name="Yamashiro T."/>
            <person name="Shiraishi A."/>
            <person name="Satake H."/>
            <person name="Nakayama K."/>
        </authorList>
    </citation>
    <scope>NUCLEOTIDE SEQUENCE</scope>
</reference>
<feature type="non-terminal residue" evidence="2">
    <location>
        <position position="78"/>
    </location>
</feature>
<sequence length="78" mass="8272">GDFYATAMDTVAIEKAGISPLKPELARIAALKSRAELPALIAHEQDLGTGAFFRGGVEVDEKQSSRYVVGLHQGGLTM</sequence>